<comment type="caution">
    <text evidence="1">The sequence shown here is derived from an EMBL/GenBank/DDBJ whole genome shotgun (WGS) entry which is preliminary data.</text>
</comment>
<dbReference type="EMBL" id="LLXH01006630">
    <property type="protein sequence ID" value="PKC51972.1"/>
    <property type="molecule type" value="Genomic_DNA"/>
</dbReference>
<proteinExistence type="predicted"/>
<feature type="non-terminal residue" evidence="1">
    <location>
        <position position="186"/>
    </location>
</feature>
<evidence type="ECO:0000313" key="1">
    <source>
        <dbReference type="EMBL" id="PKC51972.1"/>
    </source>
</evidence>
<feature type="non-terminal residue" evidence="1">
    <location>
        <position position="1"/>
    </location>
</feature>
<name>A0A2N0QLP6_9GLOM</name>
<dbReference type="VEuPathDB" id="FungiDB:RhiirA1_482547"/>
<evidence type="ECO:0000313" key="2">
    <source>
        <dbReference type="Proteomes" id="UP000232688"/>
    </source>
</evidence>
<reference evidence="1 2" key="1">
    <citation type="submission" date="2017-10" db="EMBL/GenBank/DDBJ databases">
        <title>Extensive intraspecific genome diversity in a model arbuscular mycorrhizal fungus.</title>
        <authorList>
            <person name="Chen E.C.H."/>
            <person name="Morin E."/>
            <person name="Baudet D."/>
            <person name="Noel J."/>
            <person name="Ndikumana S."/>
            <person name="Charron P."/>
            <person name="St-Onge C."/>
            <person name="Giorgi J."/>
            <person name="Grigoriev I.V."/>
            <person name="Roux C."/>
            <person name="Martin F.M."/>
            <person name="Corradi N."/>
        </authorList>
    </citation>
    <scope>NUCLEOTIDE SEQUENCE [LARGE SCALE GENOMIC DNA]</scope>
    <source>
        <strain evidence="1 2">A1</strain>
    </source>
</reference>
<accession>A0A2N0QLP6</accession>
<sequence length="186" mass="21539">IQNKKFLSKYDRLLKEVANSITFLKNKLVNKRKGLKNALPKHEFRQTEVVLKEHNVINENLPEILPHDYFEDIEIYHGFDKISKKAWITHIRKFLNCYQRLILIIEDTKLPPHKKAFEAAVSSLYQAKLAQEDSINDLVENLLNFQISDDSSSSFDHSLPYVNALKSTPSETFQETLSQVGISIPQ</sequence>
<dbReference type="Proteomes" id="UP000232688">
    <property type="component" value="Unassembled WGS sequence"/>
</dbReference>
<gene>
    <name evidence="1" type="ORF">RhiirA1_482547</name>
</gene>
<organism evidence="1 2">
    <name type="scientific">Rhizophagus irregularis</name>
    <dbReference type="NCBI Taxonomy" id="588596"/>
    <lineage>
        <taxon>Eukaryota</taxon>
        <taxon>Fungi</taxon>
        <taxon>Fungi incertae sedis</taxon>
        <taxon>Mucoromycota</taxon>
        <taxon>Glomeromycotina</taxon>
        <taxon>Glomeromycetes</taxon>
        <taxon>Glomerales</taxon>
        <taxon>Glomeraceae</taxon>
        <taxon>Rhizophagus</taxon>
    </lineage>
</organism>
<reference evidence="1 2" key="2">
    <citation type="submission" date="2017-10" db="EMBL/GenBank/DDBJ databases">
        <title>Genome analyses suggest a sexual origin of heterokaryosis in a supposedly ancient asexual fungus.</title>
        <authorList>
            <person name="Corradi N."/>
            <person name="Sedzielewska K."/>
            <person name="Noel J."/>
            <person name="Charron P."/>
            <person name="Farinelli L."/>
            <person name="Marton T."/>
            <person name="Kruger M."/>
            <person name="Pelin A."/>
            <person name="Brachmann A."/>
            <person name="Corradi N."/>
        </authorList>
    </citation>
    <scope>NUCLEOTIDE SEQUENCE [LARGE SCALE GENOMIC DNA]</scope>
    <source>
        <strain evidence="1 2">A1</strain>
    </source>
</reference>
<dbReference type="AlphaFoldDB" id="A0A2N0QLP6"/>
<protein>
    <submittedName>
        <fullName evidence="1">Uncharacterized protein</fullName>
    </submittedName>
</protein>